<dbReference type="Proteomes" id="UP000501452">
    <property type="component" value="Chromosome"/>
</dbReference>
<keyword evidence="6 12" id="KW-0067">ATP-binding</keyword>
<evidence type="ECO:0000259" key="10">
    <source>
        <dbReference type="PROSITE" id="PS50893"/>
    </source>
</evidence>
<keyword evidence="8 9" id="KW-0472">Membrane</keyword>
<dbReference type="GO" id="GO:0034040">
    <property type="term" value="F:ATPase-coupled lipid transmembrane transporter activity"/>
    <property type="evidence" value="ECO:0007669"/>
    <property type="project" value="TreeGrafter"/>
</dbReference>
<dbReference type="InterPro" id="IPR017871">
    <property type="entry name" value="ABC_transporter-like_CS"/>
</dbReference>
<feature type="transmembrane region" description="Helical" evidence="9">
    <location>
        <begin position="91"/>
        <end position="110"/>
    </location>
</feature>
<dbReference type="Gene3D" id="1.20.1560.10">
    <property type="entry name" value="ABC transporter type 1, transmembrane domain"/>
    <property type="match status" value="1"/>
</dbReference>
<dbReference type="GO" id="GO:0005524">
    <property type="term" value="F:ATP binding"/>
    <property type="evidence" value="ECO:0007669"/>
    <property type="project" value="UniProtKB-KW"/>
</dbReference>
<dbReference type="GO" id="GO:0140359">
    <property type="term" value="F:ABC-type transporter activity"/>
    <property type="evidence" value="ECO:0007669"/>
    <property type="project" value="InterPro"/>
</dbReference>
<dbReference type="InterPro" id="IPR011527">
    <property type="entry name" value="ABC1_TM_dom"/>
</dbReference>
<proteinExistence type="predicted"/>
<name>A0A6G8QDA6_9ACTN</name>
<gene>
    <name evidence="12" type="ORF">GBA63_18340</name>
</gene>
<feature type="transmembrane region" description="Helical" evidence="9">
    <location>
        <begin position="316"/>
        <end position="338"/>
    </location>
</feature>
<dbReference type="AlphaFoldDB" id="A0A6G8QDA6"/>
<dbReference type="FunFam" id="3.40.50.300:FF:000299">
    <property type="entry name" value="ABC transporter ATP-binding protein/permease"/>
    <property type="match status" value="1"/>
</dbReference>
<feature type="transmembrane region" description="Helical" evidence="9">
    <location>
        <begin position="276"/>
        <end position="296"/>
    </location>
</feature>
<feature type="domain" description="ABC transporter" evidence="10">
    <location>
        <begin position="367"/>
        <end position="601"/>
    </location>
</feature>
<dbReference type="SMART" id="SM00382">
    <property type="entry name" value="AAA"/>
    <property type="match status" value="1"/>
</dbReference>
<reference evidence="12 13" key="1">
    <citation type="submission" date="2019-10" db="EMBL/GenBank/DDBJ databases">
        <title>Rubrobacter sp nov SCSIO 52090 isolated from a deep-sea sediment in the South China Sea.</title>
        <authorList>
            <person name="Chen R.W."/>
        </authorList>
    </citation>
    <scope>NUCLEOTIDE SEQUENCE [LARGE SCALE GENOMIC DNA]</scope>
    <source>
        <strain evidence="12 13">SCSIO 52909</strain>
    </source>
</reference>
<dbReference type="PROSITE" id="PS50893">
    <property type="entry name" value="ABC_TRANSPORTER_2"/>
    <property type="match status" value="1"/>
</dbReference>
<keyword evidence="3" id="KW-1003">Cell membrane</keyword>
<keyword evidence="4 9" id="KW-0812">Transmembrane</keyword>
<sequence length="619" mass="66717">MISKVPARLLERWRENAPRAYVTTLLEMMSWRVALALALMLFRSASQAAQLLLLIPLMQLVGLDVQKGPLGWLSGAIRSAFGMVGLQTTPAAVLGAFVLLTTAVALVSRWQSTSNFWLQQEFVARLRRRLYSSIADADWLTFSRSRSSDFTHALTTELDRVGAATAYLLQLLTGLVLVPVYVVLAVKISVSMTGLVFLCGAALLLLLRKKTRASRRIGEEMSQATSDLYSAAIEHLGAMKTVKSYGAEVRSASIFSALTERTMGTYLAGNRNYADAAFWFSVGSASILSAILLVSLELLELPAASLLFLLVLFNRMIPLFGGIQGSLQSFMGAVPAFARTADMRRRLRAAAEARPDAPAAVELRDALKLEGVCFGYEDGRRTLRDLDLTVEAGSTAALVGPSGAGKSTVADLVSGLLAPTEGAVLVDGRPLVGGARGSWRDRIGYVAQETFLFNDTVRSNLLWARPDANEEELVGALDQAAARKFVAGLPDGLETRLGDRGVRLSGGERQRLALARALLRRPSLLILDEATSALDSENERRVLDAVEGLRGRLTILLITHRLSAARFADVVHVLENGELVESGEPDALLAGDGGRFAAFCEAQGIRAPGSLDALRRPPV</sequence>
<dbReference type="RefSeq" id="WP_166178497.1">
    <property type="nucleotide sequence ID" value="NZ_CP045119.1"/>
</dbReference>
<dbReference type="InterPro" id="IPR027417">
    <property type="entry name" value="P-loop_NTPase"/>
</dbReference>
<dbReference type="InterPro" id="IPR003439">
    <property type="entry name" value="ABC_transporter-like_ATP-bd"/>
</dbReference>
<accession>A0A6G8QDA6</accession>
<evidence type="ECO:0000259" key="11">
    <source>
        <dbReference type="PROSITE" id="PS50929"/>
    </source>
</evidence>
<comment type="subcellular location">
    <subcellularLocation>
        <location evidence="1">Cell membrane</location>
        <topology evidence="1">Multi-pass membrane protein</topology>
    </subcellularLocation>
</comment>
<dbReference type="Pfam" id="PF00005">
    <property type="entry name" value="ABC_tran"/>
    <property type="match status" value="1"/>
</dbReference>
<feature type="transmembrane region" description="Helical" evidence="9">
    <location>
        <begin position="161"/>
        <end position="182"/>
    </location>
</feature>
<dbReference type="PANTHER" id="PTHR24221">
    <property type="entry name" value="ATP-BINDING CASSETTE SUB-FAMILY B"/>
    <property type="match status" value="1"/>
</dbReference>
<evidence type="ECO:0000256" key="4">
    <source>
        <dbReference type="ARBA" id="ARBA00022692"/>
    </source>
</evidence>
<dbReference type="PROSITE" id="PS50929">
    <property type="entry name" value="ABC_TM1F"/>
    <property type="match status" value="1"/>
</dbReference>
<dbReference type="InterPro" id="IPR003593">
    <property type="entry name" value="AAA+_ATPase"/>
</dbReference>
<evidence type="ECO:0000256" key="1">
    <source>
        <dbReference type="ARBA" id="ARBA00004651"/>
    </source>
</evidence>
<keyword evidence="13" id="KW-1185">Reference proteome</keyword>
<dbReference type="GO" id="GO:0005886">
    <property type="term" value="C:plasma membrane"/>
    <property type="evidence" value="ECO:0007669"/>
    <property type="project" value="UniProtKB-SubCell"/>
</dbReference>
<dbReference type="Gene3D" id="3.40.50.300">
    <property type="entry name" value="P-loop containing nucleotide triphosphate hydrolases"/>
    <property type="match status" value="1"/>
</dbReference>
<evidence type="ECO:0000256" key="9">
    <source>
        <dbReference type="SAM" id="Phobius"/>
    </source>
</evidence>
<dbReference type="InterPro" id="IPR039421">
    <property type="entry name" value="Type_1_exporter"/>
</dbReference>
<dbReference type="SUPFAM" id="SSF52540">
    <property type="entry name" value="P-loop containing nucleoside triphosphate hydrolases"/>
    <property type="match status" value="1"/>
</dbReference>
<dbReference type="PROSITE" id="PS00211">
    <property type="entry name" value="ABC_TRANSPORTER_1"/>
    <property type="match status" value="1"/>
</dbReference>
<evidence type="ECO:0000256" key="8">
    <source>
        <dbReference type="ARBA" id="ARBA00023136"/>
    </source>
</evidence>
<dbReference type="EMBL" id="CP045119">
    <property type="protein sequence ID" value="QIN84381.1"/>
    <property type="molecule type" value="Genomic_DNA"/>
</dbReference>
<dbReference type="GO" id="GO:0016887">
    <property type="term" value="F:ATP hydrolysis activity"/>
    <property type="evidence" value="ECO:0007669"/>
    <property type="project" value="InterPro"/>
</dbReference>
<keyword evidence="7 9" id="KW-1133">Transmembrane helix</keyword>
<feature type="domain" description="ABC transmembrane type-1" evidence="11">
    <location>
        <begin position="34"/>
        <end position="332"/>
    </location>
</feature>
<protein>
    <submittedName>
        <fullName evidence="12">ATP-binding cassette domain-containing protein</fullName>
    </submittedName>
</protein>
<evidence type="ECO:0000256" key="7">
    <source>
        <dbReference type="ARBA" id="ARBA00022989"/>
    </source>
</evidence>
<dbReference type="PANTHER" id="PTHR24221:SF654">
    <property type="entry name" value="ATP-BINDING CASSETTE SUB-FAMILY B MEMBER 6"/>
    <property type="match status" value="1"/>
</dbReference>
<dbReference type="KEGG" id="rub:GBA63_18340"/>
<evidence type="ECO:0000256" key="3">
    <source>
        <dbReference type="ARBA" id="ARBA00022475"/>
    </source>
</evidence>
<evidence type="ECO:0000313" key="13">
    <source>
        <dbReference type="Proteomes" id="UP000501452"/>
    </source>
</evidence>
<evidence type="ECO:0000256" key="5">
    <source>
        <dbReference type="ARBA" id="ARBA00022741"/>
    </source>
</evidence>
<keyword evidence="5" id="KW-0547">Nucleotide-binding</keyword>
<evidence type="ECO:0000256" key="6">
    <source>
        <dbReference type="ARBA" id="ARBA00022840"/>
    </source>
</evidence>
<dbReference type="Pfam" id="PF00664">
    <property type="entry name" value="ABC_membrane"/>
    <property type="match status" value="1"/>
</dbReference>
<keyword evidence="2" id="KW-0813">Transport</keyword>
<evidence type="ECO:0000313" key="12">
    <source>
        <dbReference type="EMBL" id="QIN84381.1"/>
    </source>
</evidence>
<evidence type="ECO:0000256" key="2">
    <source>
        <dbReference type="ARBA" id="ARBA00022448"/>
    </source>
</evidence>
<dbReference type="SUPFAM" id="SSF90123">
    <property type="entry name" value="ABC transporter transmembrane region"/>
    <property type="match status" value="1"/>
</dbReference>
<organism evidence="12 13">
    <name type="scientific">Rubrobacter tropicus</name>
    <dbReference type="NCBI Taxonomy" id="2653851"/>
    <lineage>
        <taxon>Bacteria</taxon>
        <taxon>Bacillati</taxon>
        <taxon>Actinomycetota</taxon>
        <taxon>Rubrobacteria</taxon>
        <taxon>Rubrobacterales</taxon>
        <taxon>Rubrobacteraceae</taxon>
        <taxon>Rubrobacter</taxon>
    </lineage>
</organism>
<feature type="transmembrane region" description="Helical" evidence="9">
    <location>
        <begin position="188"/>
        <end position="207"/>
    </location>
</feature>
<dbReference type="InterPro" id="IPR036640">
    <property type="entry name" value="ABC1_TM_sf"/>
</dbReference>